<dbReference type="Gene3D" id="2.40.50.140">
    <property type="entry name" value="Nucleic acid-binding proteins"/>
    <property type="match status" value="1"/>
</dbReference>
<dbReference type="PROSITE" id="PS50126">
    <property type="entry name" value="S1"/>
    <property type="match status" value="1"/>
</dbReference>
<evidence type="ECO:0000259" key="8">
    <source>
        <dbReference type="PROSITE" id="PS50126"/>
    </source>
</evidence>
<dbReference type="PANTHER" id="PTHR33370">
    <property type="entry name" value="TRANSLATION INITIATION FACTOR IF-1, CHLOROPLASTIC"/>
    <property type="match status" value="1"/>
</dbReference>
<comment type="subcellular location">
    <subcellularLocation>
        <location evidence="7">Plastid</location>
        <location evidence="7">Chloroplast</location>
    </subcellularLocation>
</comment>
<keyword evidence="10" id="KW-0934">Plastid</keyword>
<keyword evidence="4 7" id="KW-0396">Initiation factor</keyword>
<evidence type="ECO:0000256" key="5">
    <source>
        <dbReference type="ARBA" id="ARBA00022917"/>
    </source>
</evidence>
<comment type="similarity">
    <text evidence="2 7">Belongs to the IF-1 family.</text>
</comment>
<dbReference type="InterPro" id="IPR003029">
    <property type="entry name" value="S1_domain"/>
</dbReference>
<keyword evidence="7" id="KW-0699">rRNA-binding</keyword>
<evidence type="ECO:0000256" key="2">
    <source>
        <dbReference type="ARBA" id="ARBA00010939"/>
    </source>
</evidence>
<dbReference type="AlphaFoldDB" id="A0A088CKC9"/>
<dbReference type="GO" id="GO:0019843">
    <property type="term" value="F:rRNA binding"/>
    <property type="evidence" value="ECO:0007669"/>
    <property type="project" value="UniProtKB-UniRule"/>
</dbReference>
<evidence type="ECO:0000256" key="7">
    <source>
        <dbReference type="HAMAP-Rule" id="MF_00075"/>
    </source>
</evidence>
<dbReference type="Pfam" id="PF01176">
    <property type="entry name" value="eIF-1a"/>
    <property type="match status" value="1"/>
</dbReference>
<sequence length="63" mass="7232">MEGKVTQALSNGLFRVELENGFLVLSHLSGKIRRNRIKIIVGDRVKVELSAYDLTRGRIIYRM</sequence>
<comment type="function">
    <text evidence="1 7">One of the essential components for the initiation of protein synthesis. Stabilizes the binding of IF-2 and IF-3 on the 30S subunit to which N-formylmethionyl-tRNA(fMet) subsequently binds. Helps modulate mRNA selection, yielding the 30S pre-initiation complex (PIC). Upon addition of the 50S ribosomal subunit IF-1, IF-2 and IF-3 are released leaving the mature 70S translation initiation complex.</text>
</comment>
<keyword evidence="7" id="KW-0694">RNA-binding</keyword>
<comment type="subunit">
    <text evidence="3 7">Component of the 30S ribosomal translation pre-initiation complex which assembles on the 30S ribosome in the order IF-2 and IF-3, IF-1 and N-formylmethionyl-tRNA(fMet); mRNA recruitment can occur at any time during PIC assembly.</text>
</comment>
<dbReference type="PROSITE" id="PS50832">
    <property type="entry name" value="S1_IF1_TYPE"/>
    <property type="match status" value="1"/>
</dbReference>
<dbReference type="EMBL" id="KJ746601">
    <property type="protein sequence ID" value="AID67762.1"/>
    <property type="molecule type" value="Genomic_DNA"/>
</dbReference>
<dbReference type="CDD" id="cd04451">
    <property type="entry name" value="S1_IF1"/>
    <property type="match status" value="1"/>
</dbReference>
<dbReference type="GO" id="GO:0005829">
    <property type="term" value="C:cytosol"/>
    <property type="evidence" value="ECO:0007669"/>
    <property type="project" value="TreeGrafter"/>
</dbReference>
<evidence type="ECO:0000259" key="9">
    <source>
        <dbReference type="PROSITE" id="PS50832"/>
    </source>
</evidence>
<evidence type="ECO:0000256" key="6">
    <source>
        <dbReference type="ARBA" id="ARBA00068272"/>
    </source>
</evidence>
<evidence type="ECO:0000256" key="1">
    <source>
        <dbReference type="ARBA" id="ARBA00003935"/>
    </source>
</evidence>
<proteinExistence type="inferred from homology"/>
<keyword evidence="10" id="KW-0150">Chloroplast</keyword>
<geneLocation type="chloroplast" evidence="10"/>
<dbReference type="InterPro" id="IPR004368">
    <property type="entry name" value="TIF_IF1"/>
</dbReference>
<dbReference type="SUPFAM" id="SSF50249">
    <property type="entry name" value="Nucleic acid-binding proteins"/>
    <property type="match status" value="1"/>
</dbReference>
<keyword evidence="5 7" id="KW-0648">Protein biosynthesis</keyword>
<dbReference type="GO" id="GO:0043022">
    <property type="term" value="F:ribosome binding"/>
    <property type="evidence" value="ECO:0007669"/>
    <property type="project" value="UniProtKB-UniRule"/>
</dbReference>
<feature type="domain" description="S1-like" evidence="9">
    <location>
        <begin position="1"/>
        <end position="63"/>
    </location>
</feature>
<protein>
    <recommendedName>
        <fullName evidence="6 7">Translation initiation factor IF-1, chloroplastic</fullName>
    </recommendedName>
</protein>
<evidence type="ECO:0000256" key="4">
    <source>
        <dbReference type="ARBA" id="ARBA00022540"/>
    </source>
</evidence>
<dbReference type="GO" id="GO:0009507">
    <property type="term" value="C:chloroplast"/>
    <property type="evidence" value="ECO:0007669"/>
    <property type="project" value="UniProtKB-SubCell"/>
</dbReference>
<dbReference type="HAMAP" id="MF_00075">
    <property type="entry name" value="IF_1"/>
    <property type="match status" value="1"/>
</dbReference>
<feature type="domain" description="S1 motif" evidence="8">
    <location>
        <begin position="1"/>
        <end position="63"/>
    </location>
</feature>
<evidence type="ECO:0000256" key="3">
    <source>
        <dbReference type="ARBA" id="ARBA00011599"/>
    </source>
</evidence>
<dbReference type="InterPro" id="IPR012340">
    <property type="entry name" value="NA-bd_OB-fold"/>
</dbReference>
<dbReference type="NCBIfam" id="TIGR00008">
    <property type="entry name" value="infA"/>
    <property type="match status" value="1"/>
</dbReference>
<reference evidence="10" key="1">
    <citation type="journal article" date="2014" name="BMC Genomics">
        <title>Six newly sequenced chloroplast genomes from prasinophyte green algae provide insights into the relationships among prasinophyte lineages and the diversity of streamlined genome architecture in picoplanktonic species.</title>
        <authorList>
            <person name="Lemieux C."/>
            <person name="Otis C."/>
            <person name="Turmel M."/>
        </authorList>
    </citation>
    <scope>NUCLEOTIDE SEQUENCE</scope>
</reference>
<dbReference type="GO" id="GO:0003743">
    <property type="term" value="F:translation initiation factor activity"/>
    <property type="evidence" value="ECO:0007669"/>
    <property type="project" value="UniProtKB-UniRule"/>
</dbReference>
<dbReference type="InterPro" id="IPR006196">
    <property type="entry name" value="RNA-binding_domain_S1_IF1"/>
</dbReference>
<name>A0A088CKC9_9CHLO</name>
<accession>A0A088CKC9</accession>
<organism evidence="10">
    <name type="scientific">Chloropicon primus</name>
    <dbReference type="NCBI Taxonomy" id="1764295"/>
    <lineage>
        <taxon>Eukaryota</taxon>
        <taxon>Viridiplantae</taxon>
        <taxon>Chlorophyta</taxon>
        <taxon>Chloropicophyceae</taxon>
        <taxon>Chloropicales</taxon>
        <taxon>Chloropicaceae</taxon>
        <taxon>Chloropicon</taxon>
    </lineage>
</organism>
<gene>
    <name evidence="7 10" type="primary">infA</name>
</gene>
<evidence type="ECO:0000313" key="10">
    <source>
        <dbReference type="EMBL" id="AID67762.1"/>
    </source>
</evidence>
<dbReference type="FunFam" id="2.40.50.140:FF:000002">
    <property type="entry name" value="Translation initiation factor IF-1"/>
    <property type="match status" value="1"/>
</dbReference>
<dbReference type="PANTHER" id="PTHR33370:SF1">
    <property type="entry name" value="TRANSLATION INITIATION FACTOR IF-1, CHLOROPLASTIC"/>
    <property type="match status" value="1"/>
</dbReference>